<evidence type="ECO:0000313" key="1">
    <source>
        <dbReference type="EMBL" id="UOQ93070.1"/>
    </source>
</evidence>
<proteinExistence type="predicted"/>
<dbReference type="RefSeq" id="WP_244752674.1">
    <property type="nucleotide sequence ID" value="NZ_CP095074.1"/>
</dbReference>
<accession>A0ABY4GXZ5</accession>
<sequence length="175" mass="20283">MKFPLQKLNQAGDEPFVFEDDVDIRELENMNNDIRRIPPVHVQGQARRHGDDISVTFSIEGEMILPCARSLVDVDYPFHIEAREEFNLSPYYEKEDDSEIHPISGEMLDLTPYIKENVILEVPTRVFSDDEEAHDQALTEGKGWQVVTEEPEEKKVDPRMAKLQSLLNEEEENNE</sequence>
<organism evidence="1 2">
    <name type="scientific">Halobacillus shinanisalinarum</name>
    <dbReference type="NCBI Taxonomy" id="2932258"/>
    <lineage>
        <taxon>Bacteria</taxon>
        <taxon>Bacillati</taxon>
        <taxon>Bacillota</taxon>
        <taxon>Bacilli</taxon>
        <taxon>Bacillales</taxon>
        <taxon>Bacillaceae</taxon>
        <taxon>Halobacillus</taxon>
    </lineage>
</organism>
<name>A0ABY4GXZ5_9BACI</name>
<keyword evidence="2" id="KW-1185">Reference proteome</keyword>
<dbReference type="Proteomes" id="UP000831880">
    <property type="component" value="Chromosome"/>
</dbReference>
<reference evidence="1 2" key="1">
    <citation type="submission" date="2022-04" db="EMBL/GenBank/DDBJ databases">
        <title>Halobacillus sp. isolated from saltern.</title>
        <authorList>
            <person name="Won M."/>
            <person name="Lee C.-M."/>
            <person name="Woen H.-Y."/>
            <person name="Kwon S.-W."/>
        </authorList>
    </citation>
    <scope>NUCLEOTIDE SEQUENCE [LARGE SCALE GENOMIC DNA]</scope>
    <source>
        <strain evidence="1 2">SSTM10-2</strain>
    </source>
</reference>
<evidence type="ECO:0000313" key="2">
    <source>
        <dbReference type="Proteomes" id="UP000831880"/>
    </source>
</evidence>
<protein>
    <submittedName>
        <fullName evidence="1">YceD family protein</fullName>
    </submittedName>
</protein>
<gene>
    <name evidence="1" type="ORF">MUO14_22175</name>
</gene>
<dbReference type="InterPro" id="IPR003772">
    <property type="entry name" value="YceD"/>
</dbReference>
<dbReference type="Pfam" id="PF02620">
    <property type="entry name" value="YceD"/>
    <property type="match status" value="1"/>
</dbReference>
<dbReference type="EMBL" id="CP095074">
    <property type="protein sequence ID" value="UOQ93070.1"/>
    <property type="molecule type" value="Genomic_DNA"/>
</dbReference>